<dbReference type="PANTHER" id="PTHR46619:SF2">
    <property type="entry name" value="XS DOMAIN PROTEIN"/>
    <property type="match status" value="1"/>
</dbReference>
<accession>A0A0A9EA70</accession>
<sequence>MRTQPCRRNTVRRQKDLCRSVARKFPDLDALLSHAYDTCKVGLKTKHLGFHKALCVLMGWNWHVAPDTSKAHHSIPAEEVNAMKGDLMLWLPVVVVHDSSIANKANDTETKIVSIEEVEGVMAG</sequence>
<protein>
    <submittedName>
        <fullName evidence="1">Uncharacterized protein</fullName>
    </submittedName>
</protein>
<reference evidence="1" key="1">
    <citation type="submission" date="2014-09" db="EMBL/GenBank/DDBJ databases">
        <authorList>
            <person name="Magalhaes I.L.F."/>
            <person name="Oliveira U."/>
            <person name="Santos F.R."/>
            <person name="Vidigal T.H.D.A."/>
            <person name="Brescovit A.D."/>
            <person name="Santos A.J."/>
        </authorList>
    </citation>
    <scope>NUCLEOTIDE SEQUENCE</scope>
    <source>
        <tissue evidence="1">Shoot tissue taken approximately 20 cm above the soil surface</tissue>
    </source>
</reference>
<name>A0A0A9EA70_ARUDO</name>
<evidence type="ECO:0000313" key="1">
    <source>
        <dbReference type="EMBL" id="JAD95938.1"/>
    </source>
</evidence>
<dbReference type="PANTHER" id="PTHR46619">
    <property type="entry name" value="RNA RECOGNITION MOTIF XS DOMAIN PROTEIN-RELATED"/>
    <property type="match status" value="1"/>
</dbReference>
<dbReference type="EMBL" id="GBRH01201957">
    <property type="protein sequence ID" value="JAD95938.1"/>
    <property type="molecule type" value="Transcribed_RNA"/>
</dbReference>
<reference evidence="1" key="2">
    <citation type="journal article" date="2015" name="Data Brief">
        <title>Shoot transcriptome of the giant reed, Arundo donax.</title>
        <authorList>
            <person name="Barrero R.A."/>
            <person name="Guerrero F.D."/>
            <person name="Moolhuijzen P."/>
            <person name="Goolsby J.A."/>
            <person name="Tidwell J."/>
            <person name="Bellgard S.E."/>
            <person name="Bellgard M.I."/>
        </authorList>
    </citation>
    <scope>NUCLEOTIDE SEQUENCE</scope>
    <source>
        <tissue evidence="1">Shoot tissue taken approximately 20 cm above the soil surface</tissue>
    </source>
</reference>
<proteinExistence type="predicted"/>
<organism evidence="1">
    <name type="scientific">Arundo donax</name>
    <name type="common">Giant reed</name>
    <name type="synonym">Donax arundinaceus</name>
    <dbReference type="NCBI Taxonomy" id="35708"/>
    <lineage>
        <taxon>Eukaryota</taxon>
        <taxon>Viridiplantae</taxon>
        <taxon>Streptophyta</taxon>
        <taxon>Embryophyta</taxon>
        <taxon>Tracheophyta</taxon>
        <taxon>Spermatophyta</taxon>
        <taxon>Magnoliopsida</taxon>
        <taxon>Liliopsida</taxon>
        <taxon>Poales</taxon>
        <taxon>Poaceae</taxon>
        <taxon>PACMAD clade</taxon>
        <taxon>Arundinoideae</taxon>
        <taxon>Arundineae</taxon>
        <taxon>Arundo</taxon>
    </lineage>
</organism>
<dbReference type="AlphaFoldDB" id="A0A0A9EA70"/>